<keyword evidence="4" id="KW-1185">Reference proteome</keyword>
<dbReference type="EMBL" id="BFEA01000420">
    <property type="protein sequence ID" value="GBG82865.1"/>
    <property type="molecule type" value="Genomic_DNA"/>
</dbReference>
<dbReference type="InterPro" id="IPR012337">
    <property type="entry name" value="RNaseH-like_sf"/>
</dbReference>
<dbReference type="InterPro" id="IPR001584">
    <property type="entry name" value="Integrase_cat-core"/>
</dbReference>
<accession>A0A388LKV7</accession>
<gene>
    <name evidence="3" type="ORF">CBR_g36391</name>
</gene>
<feature type="domain" description="Integrase catalytic" evidence="2">
    <location>
        <begin position="1"/>
        <end position="57"/>
    </location>
</feature>
<dbReference type="SUPFAM" id="SSF53098">
    <property type="entry name" value="Ribonuclease H-like"/>
    <property type="match status" value="1"/>
</dbReference>
<reference evidence="3 4" key="1">
    <citation type="journal article" date="2018" name="Cell">
        <title>The Chara Genome: Secondary Complexity and Implications for Plant Terrestrialization.</title>
        <authorList>
            <person name="Nishiyama T."/>
            <person name="Sakayama H."/>
            <person name="Vries J.D."/>
            <person name="Buschmann H."/>
            <person name="Saint-Marcoux D."/>
            <person name="Ullrich K.K."/>
            <person name="Haas F.B."/>
            <person name="Vanderstraeten L."/>
            <person name="Becker D."/>
            <person name="Lang D."/>
            <person name="Vosolsobe S."/>
            <person name="Rombauts S."/>
            <person name="Wilhelmsson P.K.I."/>
            <person name="Janitza P."/>
            <person name="Kern R."/>
            <person name="Heyl A."/>
            <person name="Rumpler F."/>
            <person name="Villalobos L.I.A.C."/>
            <person name="Clay J.M."/>
            <person name="Skokan R."/>
            <person name="Toyoda A."/>
            <person name="Suzuki Y."/>
            <person name="Kagoshima H."/>
            <person name="Schijlen E."/>
            <person name="Tajeshwar N."/>
            <person name="Catarino B."/>
            <person name="Hetherington A.J."/>
            <person name="Saltykova A."/>
            <person name="Bonnot C."/>
            <person name="Breuninger H."/>
            <person name="Symeonidi A."/>
            <person name="Radhakrishnan G.V."/>
            <person name="Van Nieuwerburgh F."/>
            <person name="Deforce D."/>
            <person name="Chang C."/>
            <person name="Karol K.G."/>
            <person name="Hedrich R."/>
            <person name="Ulvskov P."/>
            <person name="Glockner G."/>
            <person name="Delwiche C.F."/>
            <person name="Petrasek J."/>
            <person name="Van de Peer Y."/>
            <person name="Friml J."/>
            <person name="Beilby M."/>
            <person name="Dolan L."/>
            <person name="Kohara Y."/>
            <person name="Sugano S."/>
            <person name="Fujiyama A."/>
            <person name="Delaux P.-M."/>
            <person name="Quint M."/>
            <person name="TheiBen G."/>
            <person name="Hagemann M."/>
            <person name="Harholt J."/>
            <person name="Dunand C."/>
            <person name="Zachgo S."/>
            <person name="Langdale J."/>
            <person name="Maumus F."/>
            <person name="Straeten D.V.D."/>
            <person name="Gould S.B."/>
            <person name="Rensing S.A."/>
        </authorList>
    </citation>
    <scope>NUCLEOTIDE SEQUENCE [LARGE SCALE GENOMIC DNA]</scope>
    <source>
        <strain evidence="3 4">S276</strain>
    </source>
</reference>
<evidence type="ECO:0000259" key="2">
    <source>
        <dbReference type="PROSITE" id="PS50994"/>
    </source>
</evidence>
<feature type="compositionally biased region" description="Acidic residues" evidence="1">
    <location>
        <begin position="205"/>
        <end position="223"/>
    </location>
</feature>
<dbReference type="Proteomes" id="UP000265515">
    <property type="component" value="Unassembled WGS sequence"/>
</dbReference>
<dbReference type="PROSITE" id="PS50994">
    <property type="entry name" value="INTEGRASE"/>
    <property type="match status" value="1"/>
</dbReference>
<dbReference type="InterPro" id="IPR036397">
    <property type="entry name" value="RNaseH_sf"/>
</dbReference>
<dbReference type="GO" id="GO:0015074">
    <property type="term" value="P:DNA integration"/>
    <property type="evidence" value="ECO:0007669"/>
    <property type="project" value="InterPro"/>
</dbReference>
<name>A0A388LKV7_CHABU</name>
<feature type="region of interest" description="Disordered" evidence="1">
    <location>
        <begin position="201"/>
        <end position="256"/>
    </location>
</feature>
<feature type="compositionally biased region" description="Low complexity" evidence="1">
    <location>
        <begin position="245"/>
        <end position="256"/>
    </location>
</feature>
<evidence type="ECO:0000256" key="1">
    <source>
        <dbReference type="SAM" id="MobiDB-lite"/>
    </source>
</evidence>
<evidence type="ECO:0000313" key="3">
    <source>
        <dbReference type="EMBL" id="GBG82865.1"/>
    </source>
</evidence>
<comment type="caution">
    <text evidence="3">The sequence shown here is derived from an EMBL/GenBank/DDBJ whole genome shotgun (WGS) entry which is preliminary data.</text>
</comment>
<organism evidence="3 4">
    <name type="scientific">Chara braunii</name>
    <name type="common">Braun's stonewort</name>
    <dbReference type="NCBI Taxonomy" id="69332"/>
    <lineage>
        <taxon>Eukaryota</taxon>
        <taxon>Viridiplantae</taxon>
        <taxon>Streptophyta</taxon>
        <taxon>Charophyceae</taxon>
        <taxon>Charales</taxon>
        <taxon>Characeae</taxon>
        <taxon>Chara</taxon>
    </lineage>
</organism>
<dbReference type="GO" id="GO:0003676">
    <property type="term" value="F:nucleic acid binding"/>
    <property type="evidence" value="ECO:0007669"/>
    <property type="project" value="InterPro"/>
</dbReference>
<protein>
    <recommendedName>
        <fullName evidence="2">Integrase catalytic domain-containing protein</fullName>
    </recommendedName>
</protein>
<sequence>MHPYTEEILTDNGAKFRGEVLKNLVLHGVSIRNTAPHMLQSNGMVENANRVIKTALRHNIVANDTRPWPDIVEPAPEAEGGKVQDDEVELLIVQAWRTSTEGELVGILFNKVEEGHLDAITDELLVFLAQLVDNLPLDILSRCDEKPGTDVLPRTLAPHLMWSTCTKLDGDNYFYLSPSLYLNIDVTDLTLWDPSVRRGNALGASDEEEEEEEEEEESEEEEPSADRDDHDYIGSEEEGEESRSGESSNRLLRSKE</sequence>
<dbReference type="Gramene" id="GBG82865">
    <property type="protein sequence ID" value="GBG82865"/>
    <property type="gene ID" value="CBR_g36391"/>
</dbReference>
<dbReference type="Gene3D" id="3.30.420.10">
    <property type="entry name" value="Ribonuclease H-like superfamily/Ribonuclease H"/>
    <property type="match status" value="1"/>
</dbReference>
<proteinExistence type="predicted"/>
<evidence type="ECO:0000313" key="4">
    <source>
        <dbReference type="Proteomes" id="UP000265515"/>
    </source>
</evidence>
<dbReference type="AlphaFoldDB" id="A0A388LKV7"/>
<feature type="compositionally biased region" description="Basic and acidic residues" evidence="1">
    <location>
        <begin position="224"/>
        <end position="233"/>
    </location>
</feature>